<evidence type="ECO:0000313" key="2">
    <source>
        <dbReference type="EMBL" id="OJT14074.1"/>
    </source>
</evidence>
<organism evidence="2 3">
    <name type="scientific">Trametes pubescens</name>
    <name type="common">White-rot fungus</name>
    <dbReference type="NCBI Taxonomy" id="154538"/>
    <lineage>
        <taxon>Eukaryota</taxon>
        <taxon>Fungi</taxon>
        <taxon>Dikarya</taxon>
        <taxon>Basidiomycota</taxon>
        <taxon>Agaricomycotina</taxon>
        <taxon>Agaricomycetes</taxon>
        <taxon>Polyporales</taxon>
        <taxon>Polyporaceae</taxon>
        <taxon>Trametes</taxon>
    </lineage>
</organism>
<name>A0A1M2W2J4_TRAPU</name>
<dbReference type="AlphaFoldDB" id="A0A1M2W2J4"/>
<dbReference type="EMBL" id="MNAD01000326">
    <property type="protein sequence ID" value="OJT14074.1"/>
    <property type="molecule type" value="Genomic_DNA"/>
</dbReference>
<evidence type="ECO:0000256" key="1">
    <source>
        <dbReference type="SAM" id="MobiDB-lite"/>
    </source>
</evidence>
<dbReference type="Proteomes" id="UP000184267">
    <property type="component" value="Unassembled WGS sequence"/>
</dbReference>
<evidence type="ECO:0000313" key="3">
    <source>
        <dbReference type="Proteomes" id="UP000184267"/>
    </source>
</evidence>
<reference evidence="2 3" key="1">
    <citation type="submission" date="2016-10" db="EMBL/GenBank/DDBJ databases">
        <title>Genome sequence of the basidiomycete white-rot fungus Trametes pubescens.</title>
        <authorList>
            <person name="Makela M.R."/>
            <person name="Granchi Z."/>
            <person name="Peng M."/>
            <person name="De Vries R.P."/>
            <person name="Grigoriev I."/>
            <person name="Riley R."/>
            <person name="Hilden K."/>
        </authorList>
    </citation>
    <scope>NUCLEOTIDE SEQUENCE [LARGE SCALE GENOMIC DNA]</scope>
    <source>
        <strain evidence="2 3">FBCC735</strain>
    </source>
</reference>
<feature type="region of interest" description="Disordered" evidence="1">
    <location>
        <begin position="121"/>
        <end position="216"/>
    </location>
</feature>
<gene>
    <name evidence="2" type="ORF">TRAPUB_9377</name>
</gene>
<keyword evidence="3" id="KW-1185">Reference proteome</keyword>
<feature type="compositionally biased region" description="Basic and acidic residues" evidence="1">
    <location>
        <begin position="7"/>
        <end position="19"/>
    </location>
</feature>
<feature type="region of interest" description="Disordered" evidence="1">
    <location>
        <begin position="1"/>
        <end position="86"/>
    </location>
</feature>
<protein>
    <submittedName>
        <fullName evidence="2">Uncharacterized protein</fullName>
    </submittedName>
</protein>
<sequence length="239" mass="25879">MPVSRDIPVHTDEDLRFDDPAPQMLHHAEGAAKADISTSYDTAERTQPLRHPTKTLRERTSLASVGRDSLLSSGDEEGYTTDVTMSTLPPSYRRHCSIPDMHSLSISLSASASQDVSPAIISSPPPVFMRTGRRMRRDYPARGERAARASRRRASASSERPGTIPAPPGGESSGMRQALGDADDIGRSRSRQPKKSVDGGVRFAGGLPDMPAGDEENPFEAYAYETASTSSAPSYRTEF</sequence>
<dbReference type="OrthoDB" id="2754014at2759"/>
<proteinExistence type="predicted"/>
<comment type="caution">
    <text evidence="2">The sequence shown here is derived from an EMBL/GenBank/DDBJ whole genome shotgun (WGS) entry which is preliminary data.</text>
</comment>
<accession>A0A1M2W2J4</accession>
<feature type="compositionally biased region" description="Basic and acidic residues" evidence="1">
    <location>
        <begin position="137"/>
        <end position="147"/>
    </location>
</feature>